<keyword evidence="3" id="KW-1185">Reference proteome</keyword>
<dbReference type="InterPro" id="IPR001394">
    <property type="entry name" value="Peptidase_C19_UCH"/>
</dbReference>
<dbReference type="Proteomes" id="UP000006671">
    <property type="component" value="Unassembled WGS sequence"/>
</dbReference>
<dbReference type="CDD" id="cd02257">
    <property type="entry name" value="Peptidase_C19"/>
    <property type="match status" value="1"/>
</dbReference>
<name>D2V1Y1_NAEGR</name>
<proteinExistence type="predicted"/>
<dbReference type="Pfam" id="PF00179">
    <property type="entry name" value="UQ_con"/>
    <property type="match status" value="1"/>
</dbReference>
<dbReference type="Gene3D" id="3.10.110.10">
    <property type="entry name" value="Ubiquitin Conjugating Enzyme"/>
    <property type="match status" value="1"/>
</dbReference>
<accession>D2V1Y1</accession>
<dbReference type="SUPFAM" id="SSF54495">
    <property type="entry name" value="UBC-like"/>
    <property type="match status" value="1"/>
</dbReference>
<dbReference type="PROSITE" id="PS50127">
    <property type="entry name" value="UBC_2"/>
    <property type="match status" value="1"/>
</dbReference>
<dbReference type="Gene3D" id="3.90.70.10">
    <property type="entry name" value="Cysteine proteinases"/>
    <property type="match status" value="1"/>
</dbReference>
<evidence type="ECO:0000313" key="3">
    <source>
        <dbReference type="Proteomes" id="UP000006671"/>
    </source>
</evidence>
<sequence length="299" mass="33783">MSKQRRILNEVAEANKNNHPKIKFEISQENLHGWNCSFKGPDNTPYQDLQFEGTLCLPNDFPSSRPTFVFSSKTIPYHINVDDSGVASVSLQWTPTLTGIVFVESVINMLETPQPTCSNFMLRSQNDSSEFITKLLQIIKLEKNHDLSFMDGELETRISCTNCGDIDQYVSPFIGQKVCVPYSQPLNSLLESFFLVSEPCSQCSGTFSTSQFFKGTIPHWLLFQFYYTEASTRVELDENELVCSLSVKEGECAEYDIKAMTLRCGGDLKYGHYVSAVFFNKGVRFLDGIFGLANQRHSS</sequence>
<gene>
    <name evidence="2" type="ORF">NAEGRDRAFT_62735</name>
</gene>
<feature type="domain" description="UBC core" evidence="1">
    <location>
        <begin position="2"/>
        <end position="161"/>
    </location>
</feature>
<dbReference type="InterPro" id="IPR016135">
    <property type="entry name" value="UBQ-conjugating_enzyme/RWD"/>
</dbReference>
<dbReference type="AlphaFoldDB" id="D2V1Y1"/>
<dbReference type="Pfam" id="PF00443">
    <property type="entry name" value="UCH"/>
    <property type="match status" value="1"/>
</dbReference>
<protein>
    <submittedName>
        <fullName evidence="2">Predicted protein</fullName>
    </submittedName>
</protein>
<dbReference type="GO" id="GO:0016579">
    <property type="term" value="P:protein deubiquitination"/>
    <property type="evidence" value="ECO:0007669"/>
    <property type="project" value="InterPro"/>
</dbReference>
<dbReference type="CDD" id="cd00195">
    <property type="entry name" value="UBCc_UEV"/>
    <property type="match status" value="1"/>
</dbReference>
<dbReference type="eggNOG" id="KOG0417">
    <property type="taxonomic scope" value="Eukaryota"/>
</dbReference>
<dbReference type="GeneID" id="8852608"/>
<dbReference type="VEuPathDB" id="AmoebaDB:NAEGRDRAFT_62735"/>
<dbReference type="EMBL" id="GG738848">
    <property type="protein sequence ID" value="EFC49239.1"/>
    <property type="molecule type" value="Genomic_DNA"/>
</dbReference>
<dbReference type="PANTHER" id="PTHR24067">
    <property type="entry name" value="UBIQUITIN-CONJUGATING ENZYME E2"/>
    <property type="match status" value="1"/>
</dbReference>
<evidence type="ECO:0000259" key="1">
    <source>
        <dbReference type="PROSITE" id="PS50127"/>
    </source>
</evidence>
<dbReference type="GO" id="GO:0004843">
    <property type="term" value="F:cysteine-type deubiquitinase activity"/>
    <property type="evidence" value="ECO:0007669"/>
    <property type="project" value="InterPro"/>
</dbReference>
<dbReference type="STRING" id="5762.D2V1Y1"/>
<dbReference type="KEGG" id="ngr:NAEGRDRAFT_62735"/>
<dbReference type="InParanoid" id="D2V1Y1"/>
<organism evidence="3">
    <name type="scientific">Naegleria gruberi</name>
    <name type="common">Amoeba</name>
    <dbReference type="NCBI Taxonomy" id="5762"/>
    <lineage>
        <taxon>Eukaryota</taxon>
        <taxon>Discoba</taxon>
        <taxon>Heterolobosea</taxon>
        <taxon>Tetramitia</taxon>
        <taxon>Eutetramitia</taxon>
        <taxon>Vahlkampfiidae</taxon>
        <taxon>Naegleria</taxon>
    </lineage>
</organism>
<dbReference type="InterPro" id="IPR000608">
    <property type="entry name" value="UBC"/>
</dbReference>
<dbReference type="InterPro" id="IPR038765">
    <property type="entry name" value="Papain-like_cys_pep_sf"/>
</dbReference>
<dbReference type="SMART" id="SM00212">
    <property type="entry name" value="UBCc"/>
    <property type="match status" value="1"/>
</dbReference>
<evidence type="ECO:0000313" key="2">
    <source>
        <dbReference type="EMBL" id="EFC49239.1"/>
    </source>
</evidence>
<dbReference type="SUPFAM" id="SSF54001">
    <property type="entry name" value="Cysteine proteinases"/>
    <property type="match status" value="1"/>
</dbReference>
<dbReference type="InterPro" id="IPR050113">
    <property type="entry name" value="Ub_conjugating_enzyme"/>
</dbReference>
<reference evidence="2 3" key="1">
    <citation type="journal article" date="2010" name="Cell">
        <title>The genome of Naegleria gruberi illuminates early eukaryotic versatility.</title>
        <authorList>
            <person name="Fritz-Laylin L.K."/>
            <person name="Prochnik S.E."/>
            <person name="Ginger M.L."/>
            <person name="Dacks J.B."/>
            <person name="Carpenter M.L."/>
            <person name="Field M.C."/>
            <person name="Kuo A."/>
            <person name="Paredez A."/>
            <person name="Chapman J."/>
            <person name="Pham J."/>
            <person name="Shu S."/>
            <person name="Neupane R."/>
            <person name="Cipriano M."/>
            <person name="Mancuso J."/>
            <person name="Tu H."/>
            <person name="Salamov A."/>
            <person name="Lindquist E."/>
            <person name="Shapiro H."/>
            <person name="Lucas S."/>
            <person name="Grigoriev I.V."/>
            <person name="Cande W.Z."/>
            <person name="Fulton C."/>
            <person name="Rokhsar D.S."/>
            <person name="Dawson S.C."/>
        </authorList>
    </citation>
    <scope>NUCLEOTIDE SEQUENCE [LARGE SCALE GENOMIC DNA]</scope>
    <source>
        <strain evidence="2 3">NEG-M</strain>
    </source>
</reference>
<dbReference type="RefSeq" id="XP_002681983.1">
    <property type="nucleotide sequence ID" value="XM_002681937.1"/>
</dbReference>